<gene>
    <name evidence="1" type="ORF">K8V90_00715</name>
</gene>
<reference evidence="1" key="1">
    <citation type="journal article" date="2021" name="PeerJ">
        <title>Extensive microbial diversity within the chicken gut microbiome revealed by metagenomics and culture.</title>
        <authorList>
            <person name="Gilroy R."/>
            <person name="Ravi A."/>
            <person name="Getino M."/>
            <person name="Pursley I."/>
            <person name="Horton D.L."/>
            <person name="Alikhan N.F."/>
            <person name="Baker D."/>
            <person name="Gharbi K."/>
            <person name="Hall N."/>
            <person name="Watson M."/>
            <person name="Adriaenssens E.M."/>
            <person name="Foster-Nyarko E."/>
            <person name="Jarju S."/>
            <person name="Secka A."/>
            <person name="Antonio M."/>
            <person name="Oren A."/>
            <person name="Chaudhuri R.R."/>
            <person name="La Ragione R."/>
            <person name="Hildebrand F."/>
            <person name="Pallen M.J."/>
        </authorList>
    </citation>
    <scope>NUCLEOTIDE SEQUENCE</scope>
    <source>
        <strain evidence="1">1277</strain>
    </source>
</reference>
<accession>A0A921SYN0</accession>
<evidence type="ECO:0000313" key="2">
    <source>
        <dbReference type="Proteomes" id="UP000776700"/>
    </source>
</evidence>
<sequence length="97" mass="11600">MNELQGVQTLFNKLEKRLEDTAYIGDKQLGYKDILKIQLGLDDTAFEVLYFDELEEYLENPQDFHLYYDDSRVDWIEVWEHLNIVEQELNNVAEVVK</sequence>
<dbReference type="EMBL" id="DYUB01000024">
    <property type="protein sequence ID" value="HJG95607.1"/>
    <property type="molecule type" value="Genomic_DNA"/>
</dbReference>
<name>A0A921SYN0_9FIRM</name>
<protein>
    <submittedName>
        <fullName evidence="1">Uncharacterized protein</fullName>
    </submittedName>
</protein>
<evidence type="ECO:0000313" key="1">
    <source>
        <dbReference type="EMBL" id="HJG95607.1"/>
    </source>
</evidence>
<dbReference type="Proteomes" id="UP000776700">
    <property type="component" value="Unassembled WGS sequence"/>
</dbReference>
<comment type="caution">
    <text evidence="1">The sequence shown here is derived from an EMBL/GenBank/DDBJ whole genome shotgun (WGS) entry which is preliminary data.</text>
</comment>
<organism evidence="1 2">
    <name type="scientific">Romboutsia timonensis</name>
    <dbReference type="NCBI Taxonomy" id="1776391"/>
    <lineage>
        <taxon>Bacteria</taxon>
        <taxon>Bacillati</taxon>
        <taxon>Bacillota</taxon>
        <taxon>Clostridia</taxon>
        <taxon>Peptostreptococcales</taxon>
        <taxon>Peptostreptococcaceae</taxon>
        <taxon>Romboutsia</taxon>
    </lineage>
</organism>
<proteinExistence type="predicted"/>
<reference evidence="1" key="2">
    <citation type="submission" date="2021-09" db="EMBL/GenBank/DDBJ databases">
        <authorList>
            <person name="Gilroy R."/>
        </authorList>
    </citation>
    <scope>NUCLEOTIDE SEQUENCE</scope>
    <source>
        <strain evidence="1">1277</strain>
    </source>
</reference>
<dbReference type="AlphaFoldDB" id="A0A921SYN0"/>